<gene>
    <name evidence="1" type="ORF">L9F63_016411</name>
</gene>
<keyword evidence="2" id="KW-1185">Reference proteome</keyword>
<reference evidence="1" key="1">
    <citation type="journal article" date="2023" name="IScience">
        <title>Live-bearing cockroach genome reveals convergent evolutionary mechanisms linked to viviparity in insects and beyond.</title>
        <authorList>
            <person name="Fouks B."/>
            <person name="Harrison M.C."/>
            <person name="Mikhailova A.A."/>
            <person name="Marchal E."/>
            <person name="English S."/>
            <person name="Carruthers M."/>
            <person name="Jennings E.C."/>
            <person name="Chiamaka E.L."/>
            <person name="Frigard R.A."/>
            <person name="Pippel M."/>
            <person name="Attardo G.M."/>
            <person name="Benoit J.B."/>
            <person name="Bornberg-Bauer E."/>
            <person name="Tobe S.S."/>
        </authorList>
    </citation>
    <scope>NUCLEOTIDE SEQUENCE</scope>
    <source>
        <strain evidence="1">Stay&amp;Tobe</strain>
    </source>
</reference>
<dbReference type="EMBL" id="JASPKZ010004207">
    <property type="protein sequence ID" value="KAJ9590562.1"/>
    <property type="molecule type" value="Genomic_DNA"/>
</dbReference>
<sequence length="66" mass="7932">ECFSLLFTFPKLSILYKYLGTEPQQKTPWHFSFGRIRFMERAIWRKRSENLVTVAAWRNFKNGTST</sequence>
<proteinExistence type="predicted"/>
<accession>A0AAD8EI99</accession>
<dbReference type="AlphaFoldDB" id="A0AAD8EI99"/>
<organism evidence="1 2">
    <name type="scientific">Diploptera punctata</name>
    <name type="common">Pacific beetle cockroach</name>
    <dbReference type="NCBI Taxonomy" id="6984"/>
    <lineage>
        <taxon>Eukaryota</taxon>
        <taxon>Metazoa</taxon>
        <taxon>Ecdysozoa</taxon>
        <taxon>Arthropoda</taxon>
        <taxon>Hexapoda</taxon>
        <taxon>Insecta</taxon>
        <taxon>Pterygota</taxon>
        <taxon>Neoptera</taxon>
        <taxon>Polyneoptera</taxon>
        <taxon>Dictyoptera</taxon>
        <taxon>Blattodea</taxon>
        <taxon>Blaberoidea</taxon>
        <taxon>Blaberidae</taxon>
        <taxon>Diplopterinae</taxon>
        <taxon>Diploptera</taxon>
    </lineage>
</organism>
<dbReference type="Proteomes" id="UP001233999">
    <property type="component" value="Unassembled WGS sequence"/>
</dbReference>
<comment type="caution">
    <text evidence="1">The sequence shown here is derived from an EMBL/GenBank/DDBJ whole genome shotgun (WGS) entry which is preliminary data.</text>
</comment>
<feature type="non-terminal residue" evidence="1">
    <location>
        <position position="1"/>
    </location>
</feature>
<protein>
    <submittedName>
        <fullName evidence="1">Uncharacterized protein</fullName>
    </submittedName>
</protein>
<evidence type="ECO:0000313" key="2">
    <source>
        <dbReference type="Proteomes" id="UP001233999"/>
    </source>
</evidence>
<evidence type="ECO:0000313" key="1">
    <source>
        <dbReference type="EMBL" id="KAJ9590562.1"/>
    </source>
</evidence>
<reference evidence="1" key="2">
    <citation type="submission" date="2023-05" db="EMBL/GenBank/DDBJ databases">
        <authorList>
            <person name="Fouks B."/>
        </authorList>
    </citation>
    <scope>NUCLEOTIDE SEQUENCE</scope>
    <source>
        <strain evidence="1">Stay&amp;Tobe</strain>
        <tissue evidence="1">Testes</tissue>
    </source>
</reference>
<feature type="non-terminal residue" evidence="1">
    <location>
        <position position="66"/>
    </location>
</feature>
<name>A0AAD8EI99_DIPPU</name>